<feature type="transmembrane region" description="Helical" evidence="1">
    <location>
        <begin position="30"/>
        <end position="48"/>
    </location>
</feature>
<sequence length="186" mass="20334">MHPDAPLWVSLLLLPAFAARGVWRVLRSGDGVALAMLIASWFALAIGFKLLRPSLAVSALWLPCFYPYLWQGVFAGGWLLCRPDPLALPARQVLASDALALALGHLGVLAGGLFSQDIRHAYWYRPAAMTLVFWLASLLLQLYRVRSHRNHASVLALACQLILPALLAAGVGWLARGGRPTFGPWF</sequence>
<keyword evidence="3" id="KW-1185">Reference proteome</keyword>
<dbReference type="OrthoDB" id="8589016at2"/>
<feature type="transmembrane region" description="Helical" evidence="1">
    <location>
        <begin position="6"/>
        <end position="23"/>
    </location>
</feature>
<dbReference type="Proteomes" id="UP000247555">
    <property type="component" value="Unassembled WGS sequence"/>
</dbReference>
<dbReference type="RefSeq" id="WP_110390046.1">
    <property type="nucleotide sequence ID" value="NZ_CALCOA010000281.1"/>
</dbReference>
<name>A0A318KXB3_9NEIS</name>
<feature type="transmembrane region" description="Helical" evidence="1">
    <location>
        <begin position="121"/>
        <end position="142"/>
    </location>
</feature>
<dbReference type="AlphaFoldDB" id="A0A318KXB3"/>
<feature type="transmembrane region" description="Helical" evidence="1">
    <location>
        <begin position="154"/>
        <end position="175"/>
    </location>
</feature>
<organism evidence="2 3">
    <name type="scientific">Rivihabitans pingtungensis</name>
    <dbReference type="NCBI Taxonomy" id="1054498"/>
    <lineage>
        <taxon>Bacteria</taxon>
        <taxon>Pseudomonadati</taxon>
        <taxon>Pseudomonadota</taxon>
        <taxon>Betaproteobacteria</taxon>
        <taxon>Neisseriales</taxon>
        <taxon>Aquaspirillaceae</taxon>
        <taxon>Rivihabitans</taxon>
    </lineage>
</organism>
<keyword evidence="1" id="KW-1133">Transmembrane helix</keyword>
<comment type="caution">
    <text evidence="2">The sequence shown here is derived from an EMBL/GenBank/DDBJ whole genome shotgun (WGS) entry which is preliminary data.</text>
</comment>
<keyword evidence="1" id="KW-0472">Membrane</keyword>
<evidence type="ECO:0000313" key="2">
    <source>
        <dbReference type="EMBL" id="PXX80355.1"/>
    </source>
</evidence>
<proteinExistence type="predicted"/>
<keyword evidence="1" id="KW-0812">Transmembrane</keyword>
<gene>
    <name evidence="2" type="ORF">DFR34_104130</name>
</gene>
<dbReference type="EMBL" id="QJKI01000004">
    <property type="protein sequence ID" value="PXX80355.1"/>
    <property type="molecule type" value="Genomic_DNA"/>
</dbReference>
<feature type="transmembrane region" description="Helical" evidence="1">
    <location>
        <begin position="60"/>
        <end position="81"/>
    </location>
</feature>
<reference evidence="2 3" key="1">
    <citation type="submission" date="2018-05" db="EMBL/GenBank/DDBJ databases">
        <title>Genomic Encyclopedia of Type Strains, Phase IV (KMG-IV): sequencing the most valuable type-strain genomes for metagenomic binning, comparative biology and taxonomic classification.</title>
        <authorList>
            <person name="Goeker M."/>
        </authorList>
    </citation>
    <scope>NUCLEOTIDE SEQUENCE [LARGE SCALE GENOMIC DNA]</scope>
    <source>
        <strain evidence="2 3">DSM 29661</strain>
    </source>
</reference>
<protein>
    <submittedName>
        <fullName evidence="2">Uncharacterized protein</fullName>
    </submittedName>
</protein>
<evidence type="ECO:0000256" key="1">
    <source>
        <dbReference type="SAM" id="Phobius"/>
    </source>
</evidence>
<evidence type="ECO:0000313" key="3">
    <source>
        <dbReference type="Proteomes" id="UP000247555"/>
    </source>
</evidence>
<accession>A0A318KXB3</accession>
<feature type="transmembrane region" description="Helical" evidence="1">
    <location>
        <begin position="93"/>
        <end position="115"/>
    </location>
</feature>